<accession>A0AAU7CRG5</accession>
<dbReference type="CDD" id="cd02440">
    <property type="entry name" value="AdoMet_MTases"/>
    <property type="match status" value="1"/>
</dbReference>
<evidence type="ECO:0000259" key="5">
    <source>
        <dbReference type="Pfam" id="PF13847"/>
    </source>
</evidence>
<keyword evidence="2" id="KW-0808">Transferase</keyword>
<dbReference type="GO" id="GO:0016279">
    <property type="term" value="F:protein-lysine N-methyltransferase activity"/>
    <property type="evidence" value="ECO:0007669"/>
    <property type="project" value="InterPro"/>
</dbReference>
<dbReference type="AlphaFoldDB" id="A0AAU7CRG5"/>
<gene>
    <name evidence="6" type="ORF">V5E97_16995</name>
</gene>
<dbReference type="EMBL" id="CP155447">
    <property type="protein sequence ID" value="XBH07665.1"/>
    <property type="molecule type" value="Genomic_DNA"/>
</dbReference>
<feature type="region of interest" description="Disordered" evidence="4">
    <location>
        <begin position="32"/>
        <end position="74"/>
    </location>
</feature>
<evidence type="ECO:0000313" key="6">
    <source>
        <dbReference type="EMBL" id="XBH07665.1"/>
    </source>
</evidence>
<dbReference type="InterPro" id="IPR025714">
    <property type="entry name" value="Methyltranfer_dom"/>
</dbReference>
<keyword evidence="1 6" id="KW-0489">Methyltransferase</keyword>
<dbReference type="InterPro" id="IPR026170">
    <property type="entry name" value="FAM173A/B"/>
</dbReference>
<dbReference type="GO" id="GO:0032259">
    <property type="term" value="P:methylation"/>
    <property type="evidence" value="ECO:0007669"/>
    <property type="project" value="UniProtKB-KW"/>
</dbReference>
<dbReference type="PANTHER" id="PTHR13610">
    <property type="entry name" value="METHYLTRANSFERASE DOMAIN-CONTAINING PROTEIN"/>
    <property type="match status" value="1"/>
</dbReference>
<dbReference type="PANTHER" id="PTHR13610:SF11">
    <property type="entry name" value="METHYLTRANSFERASE DOMAIN-CONTAINING PROTEIN"/>
    <property type="match status" value="1"/>
</dbReference>
<dbReference type="InterPro" id="IPR029063">
    <property type="entry name" value="SAM-dependent_MTases_sf"/>
</dbReference>
<dbReference type="RefSeq" id="WP_406700505.1">
    <property type="nucleotide sequence ID" value="NZ_CP155447.1"/>
</dbReference>
<evidence type="ECO:0000256" key="3">
    <source>
        <dbReference type="ARBA" id="ARBA00022691"/>
    </source>
</evidence>
<reference evidence="6" key="1">
    <citation type="submission" date="2024-05" db="EMBL/GenBank/DDBJ databases">
        <title>Planctomycetes of the genus Singulisphaera possess chitinolytic capabilities.</title>
        <authorList>
            <person name="Ivanova A."/>
        </authorList>
    </citation>
    <scope>NUCLEOTIDE SEQUENCE</scope>
    <source>
        <strain evidence="6">Ch08T</strain>
    </source>
</reference>
<evidence type="ECO:0000256" key="4">
    <source>
        <dbReference type="SAM" id="MobiDB-lite"/>
    </source>
</evidence>
<proteinExistence type="predicted"/>
<dbReference type="SUPFAM" id="SSF53335">
    <property type="entry name" value="S-adenosyl-L-methionine-dependent methyltransferases"/>
    <property type="match status" value="1"/>
</dbReference>
<keyword evidence="3" id="KW-0949">S-adenosyl-L-methionine</keyword>
<feature type="domain" description="Methyltransferase" evidence="5">
    <location>
        <begin position="99"/>
        <end position="201"/>
    </location>
</feature>
<organism evidence="6">
    <name type="scientific">Singulisphaera sp. Ch08</name>
    <dbReference type="NCBI Taxonomy" id="3120278"/>
    <lineage>
        <taxon>Bacteria</taxon>
        <taxon>Pseudomonadati</taxon>
        <taxon>Planctomycetota</taxon>
        <taxon>Planctomycetia</taxon>
        <taxon>Isosphaerales</taxon>
        <taxon>Isosphaeraceae</taxon>
        <taxon>Singulisphaera</taxon>
    </lineage>
</organism>
<evidence type="ECO:0000256" key="1">
    <source>
        <dbReference type="ARBA" id="ARBA00022603"/>
    </source>
</evidence>
<dbReference type="Gene3D" id="3.40.50.150">
    <property type="entry name" value="Vaccinia Virus protein VP39"/>
    <property type="match status" value="1"/>
</dbReference>
<name>A0AAU7CRG5_9BACT</name>
<dbReference type="Pfam" id="PF13847">
    <property type="entry name" value="Methyltransf_31"/>
    <property type="match status" value="1"/>
</dbReference>
<protein>
    <submittedName>
        <fullName evidence="6">Methyltransferase domain-containing protein</fullName>
    </submittedName>
</protein>
<sequence>MRFAQKRPIIGQRTAILAVAFGMLWSASRTHSQDGEALRRSRSTIHVQTKRSDSPHAPSDGQDQGRPKKKKKWPDVMYVPTPQVVVDRMLELAEVRNGDNLHDLGCGDGRIVVTAAKKYGAKGTGYDIDPKRIYESRENVRKNGVESLVTIKQEDIFEVDLSEANVVTLYLLPELNVRLMPKLRQLKAGTRIVSHDFDMKGAKPKKTITLRLPEDEEEHIVYLWVVPWEVEKP</sequence>
<evidence type="ECO:0000256" key="2">
    <source>
        <dbReference type="ARBA" id="ARBA00022679"/>
    </source>
</evidence>